<name>A0AB37ULX1_9CYAN</name>
<sequence length="59" mass="6485">MALAIAPAISPKTIQAMMFHISLTPVSTHPSFIQVQSITFKLVIPSTSGNNLKKYERNN</sequence>
<dbReference type="Proteomes" id="UP000282574">
    <property type="component" value="Unassembled WGS sequence"/>
</dbReference>
<gene>
    <name evidence="1" type="ORF">DSM107010_23850</name>
</gene>
<comment type="caution">
    <text evidence="1">The sequence shown here is derived from an EMBL/GenBank/DDBJ whole genome shotgun (WGS) entry which is preliminary data.</text>
</comment>
<evidence type="ECO:0000313" key="2">
    <source>
        <dbReference type="Proteomes" id="UP000282574"/>
    </source>
</evidence>
<evidence type="ECO:0000313" key="1">
    <source>
        <dbReference type="EMBL" id="RUT12375.1"/>
    </source>
</evidence>
<organism evidence="1 2">
    <name type="scientific">Chroococcidiopsis cubana SAG 39.79</name>
    <dbReference type="NCBI Taxonomy" id="388085"/>
    <lineage>
        <taxon>Bacteria</taxon>
        <taxon>Bacillati</taxon>
        <taxon>Cyanobacteriota</taxon>
        <taxon>Cyanophyceae</taxon>
        <taxon>Chroococcidiopsidales</taxon>
        <taxon>Chroococcidiopsidaceae</taxon>
        <taxon>Chroococcidiopsis</taxon>
    </lineage>
</organism>
<dbReference type="AlphaFoldDB" id="A0AB37ULX1"/>
<reference evidence="1 2" key="1">
    <citation type="journal article" date="2019" name="Genome Biol. Evol.">
        <title>Day and night: Metabolic profiles and evolutionary relationships of six axenic non-marine cyanobacteria.</title>
        <authorList>
            <person name="Will S.E."/>
            <person name="Henke P."/>
            <person name="Boedeker C."/>
            <person name="Huang S."/>
            <person name="Brinkmann H."/>
            <person name="Rohde M."/>
            <person name="Jarek M."/>
            <person name="Friedl T."/>
            <person name="Seufert S."/>
            <person name="Schumacher M."/>
            <person name="Overmann J."/>
            <person name="Neumann-Schaal M."/>
            <person name="Petersen J."/>
        </authorList>
    </citation>
    <scope>NUCLEOTIDE SEQUENCE [LARGE SCALE GENOMIC DNA]</scope>
    <source>
        <strain evidence="1 2">SAG 39.79</strain>
    </source>
</reference>
<dbReference type="EMBL" id="RSCK01000015">
    <property type="protein sequence ID" value="RUT12375.1"/>
    <property type="molecule type" value="Genomic_DNA"/>
</dbReference>
<keyword evidence="2" id="KW-1185">Reference proteome</keyword>
<protein>
    <submittedName>
        <fullName evidence="1">Uncharacterized protein</fullName>
    </submittedName>
</protein>
<accession>A0AB37ULX1</accession>
<proteinExistence type="predicted"/>